<keyword evidence="1" id="KW-0472">Membrane</keyword>
<feature type="domain" description="WxL Interacting Protein peptidoglycan binding" evidence="2">
    <location>
        <begin position="46"/>
        <end position="163"/>
    </location>
</feature>
<evidence type="ECO:0000259" key="3">
    <source>
        <dbReference type="Pfam" id="PF11797"/>
    </source>
</evidence>
<dbReference type="EMBL" id="AVFE01000002">
    <property type="protein sequence ID" value="ETD05700.1"/>
    <property type="molecule type" value="Genomic_DNA"/>
</dbReference>
<gene>
    <name evidence="4" type="ORF">N568_0101105</name>
</gene>
<comment type="caution">
    <text evidence="4">The sequence shown here is derived from an EMBL/GenBank/DDBJ whole genome shotgun (WGS) entry which is preliminary data.</text>
</comment>
<evidence type="ECO:0000256" key="1">
    <source>
        <dbReference type="SAM" id="Phobius"/>
    </source>
</evidence>
<dbReference type="Proteomes" id="UP000018692">
    <property type="component" value="Unassembled WGS sequence"/>
</dbReference>
<dbReference type="Pfam" id="PF11797">
    <property type="entry name" value="WxLIP_HBD"/>
    <property type="match status" value="1"/>
</dbReference>
<reference evidence="4 5" key="1">
    <citation type="submission" date="2013-07" db="EMBL/GenBank/DDBJ databases">
        <title>Isolation of Lactococcus garvieae strain TRF1 from the fecal material of a timber rattlesnake.</title>
        <authorList>
            <person name="McLaughlin R.W."/>
            <person name="Cochran P.A."/>
            <person name="Dowd S.E."/>
        </authorList>
    </citation>
    <scope>NUCLEOTIDE SEQUENCE [LARGE SCALE GENOMIC DNA]</scope>
    <source>
        <strain evidence="4 5">TRF1</strain>
    </source>
</reference>
<evidence type="ECO:0000313" key="4">
    <source>
        <dbReference type="EMBL" id="ETD05700.1"/>
    </source>
</evidence>
<protein>
    <submittedName>
        <fullName evidence="4">Uncharacterized protein</fullName>
    </submittedName>
</protein>
<feature type="transmembrane region" description="Helical" evidence="1">
    <location>
        <begin position="309"/>
        <end position="329"/>
    </location>
</feature>
<organism evidence="4 5">
    <name type="scientific">Lactococcus garvieae TRF1</name>
    <dbReference type="NCBI Taxonomy" id="1380772"/>
    <lineage>
        <taxon>Bacteria</taxon>
        <taxon>Bacillati</taxon>
        <taxon>Bacillota</taxon>
        <taxon>Bacilli</taxon>
        <taxon>Lactobacillales</taxon>
        <taxon>Streptococcaceae</taxon>
        <taxon>Lactococcus</taxon>
    </lineage>
</organism>
<evidence type="ECO:0000259" key="2">
    <source>
        <dbReference type="Pfam" id="PF06030"/>
    </source>
</evidence>
<feature type="domain" description="WxL Interacting Protein host binding" evidence="3">
    <location>
        <begin position="170"/>
        <end position="302"/>
    </location>
</feature>
<dbReference type="InterPro" id="IPR021759">
    <property type="entry name" value="WxLIP_HBD"/>
</dbReference>
<name>V8ASX2_9LACT</name>
<accession>V8ASX2</accession>
<keyword evidence="1" id="KW-1133">Transmembrane helix</keyword>
<dbReference type="PATRIC" id="fig|1380772.3.peg.234"/>
<dbReference type="InterPro" id="IPR010317">
    <property type="entry name" value="WxLIP_PGBD"/>
</dbReference>
<dbReference type="AlphaFoldDB" id="V8ASX2"/>
<keyword evidence="1" id="KW-0812">Transmembrane</keyword>
<proteinExistence type="predicted"/>
<dbReference type="Pfam" id="PF06030">
    <property type="entry name" value="WxLIP_PGBD"/>
    <property type="match status" value="1"/>
</dbReference>
<evidence type="ECO:0000313" key="5">
    <source>
        <dbReference type="Proteomes" id="UP000018692"/>
    </source>
</evidence>
<sequence length="338" mass="39103">MNKLMQCKKENISKIINKKIISLIICFISLVFFVKPTVALAEGSDYSVIPLLPKSQLEETRSYYDFTLTKQDKVDLAFQIENLSEKEQTFSIDIYDAATNKNGIIDYSNTKLKENVKDDHRLSELVTIPDKVSVPAHSKKNVEFKIIPHKSNYKGYILGAVQIVPQKETKKSGITNLFTRTIAIRMWGSDSEEKINSKIIDDKNEFDVTTDKNTTLTYQLVNKAPKIEKGYEVQTILEKQDGKKKEINKEENRIDFAPSSVLKRQISLKETLKDGKYKLLINTKTLEGENYNFEYNFNIKDGKLSHQDYWLYVLAFLALILMIIILFVLKKKKKEKEY</sequence>